<feature type="non-terminal residue" evidence="2">
    <location>
        <position position="217"/>
    </location>
</feature>
<accession>A0A382X0A3</accession>
<evidence type="ECO:0000313" key="2">
    <source>
        <dbReference type="EMBL" id="SVD64304.1"/>
    </source>
</evidence>
<dbReference type="GO" id="GO:0050660">
    <property type="term" value="F:flavin adenine dinucleotide binding"/>
    <property type="evidence" value="ECO:0007669"/>
    <property type="project" value="InterPro"/>
</dbReference>
<proteinExistence type="predicted"/>
<protein>
    <recommendedName>
        <fullName evidence="1">Acyl-CoA dehydrogenase/oxidase N-terminal domain-containing protein</fullName>
    </recommendedName>
</protein>
<dbReference type="InterPro" id="IPR013786">
    <property type="entry name" value="AcylCoA_DH/ox_N"/>
</dbReference>
<evidence type="ECO:0000259" key="1">
    <source>
        <dbReference type="Pfam" id="PF02771"/>
    </source>
</evidence>
<organism evidence="2">
    <name type="scientific">marine metagenome</name>
    <dbReference type="NCBI Taxonomy" id="408172"/>
    <lineage>
        <taxon>unclassified sequences</taxon>
        <taxon>metagenomes</taxon>
        <taxon>ecological metagenomes</taxon>
    </lineage>
</organism>
<dbReference type="GO" id="GO:0016627">
    <property type="term" value="F:oxidoreductase activity, acting on the CH-CH group of donors"/>
    <property type="evidence" value="ECO:0007669"/>
    <property type="project" value="InterPro"/>
</dbReference>
<feature type="domain" description="Acyl-CoA dehydrogenase/oxidase N-terminal" evidence="1">
    <location>
        <begin position="143"/>
        <end position="217"/>
    </location>
</feature>
<reference evidence="2" key="1">
    <citation type="submission" date="2018-05" db="EMBL/GenBank/DDBJ databases">
        <authorList>
            <person name="Lanie J.A."/>
            <person name="Ng W.-L."/>
            <person name="Kazmierczak K.M."/>
            <person name="Andrzejewski T.M."/>
            <person name="Davidsen T.M."/>
            <person name="Wayne K.J."/>
            <person name="Tettelin H."/>
            <person name="Glass J.I."/>
            <person name="Rusch D."/>
            <person name="Podicherti R."/>
            <person name="Tsui H.-C.T."/>
            <person name="Winkler M.E."/>
        </authorList>
    </citation>
    <scope>NUCLEOTIDE SEQUENCE</scope>
</reference>
<dbReference type="EMBL" id="UINC01163803">
    <property type="protein sequence ID" value="SVD64304.1"/>
    <property type="molecule type" value="Genomic_DNA"/>
</dbReference>
<dbReference type="Pfam" id="PF02771">
    <property type="entry name" value="Acyl-CoA_dh_N"/>
    <property type="match status" value="1"/>
</dbReference>
<dbReference type="InterPro" id="IPR037069">
    <property type="entry name" value="AcylCoA_DH/ox_N_sf"/>
</dbReference>
<dbReference type="AlphaFoldDB" id="A0A382X0A3"/>
<name>A0A382X0A3_9ZZZZ</name>
<sequence>MAEGQQHLDWMNEKLDLGLSFIKSQVTIDGKIDGQSENQYQQAIYDLAVSKAEIECAQAFLANAASGTAFDESMASTFAAQMIQQVSSRLGSSDDFGLAHETIRLSEGTRLFCSRLLSHSNLAGLGEQLIERQGDLGKRGLEPEKQLMADTFRQFAEEVVGPLAEQIHRQDLIIPDAILDGLTELGCFGLSVPEQYGGLLPDDREDSLGMIVVTEEL</sequence>
<dbReference type="InterPro" id="IPR009100">
    <property type="entry name" value="AcylCoA_DH/oxidase_NM_dom_sf"/>
</dbReference>
<dbReference type="Gene3D" id="1.10.540.10">
    <property type="entry name" value="Acyl-CoA dehydrogenase/oxidase, N-terminal domain"/>
    <property type="match status" value="1"/>
</dbReference>
<gene>
    <name evidence="2" type="ORF">METZ01_LOCUS417158</name>
</gene>
<dbReference type="SUPFAM" id="SSF56645">
    <property type="entry name" value="Acyl-CoA dehydrogenase NM domain-like"/>
    <property type="match status" value="1"/>
</dbReference>